<sequence length="54" mass="6128">MAMMPNAGVLPAIVLLFGIFMQSVEYRKTNIQEFFIQIKKIQPVAKIAARHPAR</sequence>
<reference evidence="2" key="1">
    <citation type="submission" date="2017-01" db="EMBL/GenBank/DDBJ databases">
        <authorList>
            <person name="Varghese N."/>
            <person name="Submissions S."/>
        </authorList>
    </citation>
    <scope>NUCLEOTIDE SEQUENCE [LARGE SCALE GENOMIC DNA]</scope>
    <source>
        <strain evidence="2">DSM 21054</strain>
    </source>
</reference>
<evidence type="ECO:0000313" key="1">
    <source>
        <dbReference type="EMBL" id="SIT27402.1"/>
    </source>
</evidence>
<organism evidence="1 2">
    <name type="scientific">Filimonas lacunae</name>
    <dbReference type="NCBI Taxonomy" id="477680"/>
    <lineage>
        <taxon>Bacteria</taxon>
        <taxon>Pseudomonadati</taxon>
        <taxon>Bacteroidota</taxon>
        <taxon>Chitinophagia</taxon>
        <taxon>Chitinophagales</taxon>
        <taxon>Chitinophagaceae</taxon>
        <taxon>Filimonas</taxon>
    </lineage>
</organism>
<protein>
    <submittedName>
        <fullName evidence="1">Uncharacterized protein</fullName>
    </submittedName>
</protein>
<keyword evidence="2" id="KW-1185">Reference proteome</keyword>
<evidence type="ECO:0000313" key="2">
    <source>
        <dbReference type="Proteomes" id="UP000186917"/>
    </source>
</evidence>
<dbReference type="KEGG" id="fln:FLA_2581"/>
<dbReference type="AlphaFoldDB" id="A0A173MG10"/>
<proteinExistence type="predicted"/>
<dbReference type="RefSeq" id="WP_159445150.1">
    <property type="nucleotide sequence ID" value="NZ_FTOR01000007.1"/>
</dbReference>
<dbReference type="Proteomes" id="UP000186917">
    <property type="component" value="Unassembled WGS sequence"/>
</dbReference>
<name>A0A173MG10_9BACT</name>
<dbReference type="STRING" id="477680.SAMN05421788_107226"/>
<accession>A0A173MG10</accession>
<gene>
    <name evidence="1" type="ORF">SAMN05421788_107226</name>
</gene>
<dbReference type="EMBL" id="FTOR01000007">
    <property type="protein sequence ID" value="SIT27402.1"/>
    <property type="molecule type" value="Genomic_DNA"/>
</dbReference>